<dbReference type="AlphaFoldDB" id="A0A9D4VK66"/>
<dbReference type="Gene3D" id="3.10.350.10">
    <property type="entry name" value="LysM domain"/>
    <property type="match status" value="1"/>
</dbReference>
<feature type="domain" description="LysM" evidence="2">
    <location>
        <begin position="32"/>
        <end position="79"/>
    </location>
</feature>
<organism evidence="3 4">
    <name type="scientific">Pisum sativum</name>
    <name type="common">Garden pea</name>
    <name type="synonym">Lathyrus oleraceus</name>
    <dbReference type="NCBI Taxonomy" id="3888"/>
    <lineage>
        <taxon>Eukaryota</taxon>
        <taxon>Viridiplantae</taxon>
        <taxon>Streptophyta</taxon>
        <taxon>Embryophyta</taxon>
        <taxon>Tracheophyta</taxon>
        <taxon>Spermatophyta</taxon>
        <taxon>Magnoliopsida</taxon>
        <taxon>eudicotyledons</taxon>
        <taxon>Gunneridae</taxon>
        <taxon>Pentapetalae</taxon>
        <taxon>rosids</taxon>
        <taxon>fabids</taxon>
        <taxon>Fabales</taxon>
        <taxon>Fabaceae</taxon>
        <taxon>Papilionoideae</taxon>
        <taxon>50 kb inversion clade</taxon>
        <taxon>NPAAA clade</taxon>
        <taxon>Hologalegina</taxon>
        <taxon>IRL clade</taxon>
        <taxon>Fabeae</taxon>
        <taxon>Lathyrus</taxon>
    </lineage>
</organism>
<dbReference type="PANTHER" id="PTHR33734:SF11">
    <property type="entry name" value="LYSM DOMAIN-CONTAINING GPI-ANCHORED PROTEIN 2"/>
    <property type="match status" value="1"/>
</dbReference>
<evidence type="ECO:0000256" key="1">
    <source>
        <dbReference type="SAM" id="MobiDB-lite"/>
    </source>
</evidence>
<gene>
    <name evidence="3" type="ORF">KIW84_072024</name>
</gene>
<feature type="region of interest" description="Disordered" evidence="1">
    <location>
        <begin position="105"/>
        <end position="153"/>
    </location>
</feature>
<dbReference type="InterPro" id="IPR018392">
    <property type="entry name" value="LysM"/>
</dbReference>
<dbReference type="Proteomes" id="UP001058974">
    <property type="component" value="Chromosome 7"/>
</dbReference>
<dbReference type="PANTHER" id="PTHR33734">
    <property type="entry name" value="LYSM DOMAIN-CONTAINING GPI-ANCHORED PROTEIN 2"/>
    <property type="match status" value="1"/>
</dbReference>
<sequence>MSNKSEKNARQVIKVPFSCKCGNKTGKSNNLPRYKIKPGDTLSEIATVRFAGLVKYQQIQTANNIPDANNITAGDTLWIPLPRGCDKVDDSSVLHYAHVVESGSDASVTNATVKPSESSAIQRSTKVISKAPISQPPSVSSGLAGPTTPAKGS</sequence>
<accession>A0A9D4VK66</accession>
<dbReference type="SMART" id="SM00257">
    <property type="entry name" value="LysM"/>
    <property type="match status" value="1"/>
</dbReference>
<dbReference type="EMBL" id="JAMSHJ010000007">
    <property type="protein sequence ID" value="KAI5385260.1"/>
    <property type="molecule type" value="Genomic_DNA"/>
</dbReference>
<reference evidence="3 4" key="1">
    <citation type="journal article" date="2022" name="Nat. Genet.">
        <title>Improved pea reference genome and pan-genome highlight genomic features and evolutionary characteristics.</title>
        <authorList>
            <person name="Yang T."/>
            <person name="Liu R."/>
            <person name="Luo Y."/>
            <person name="Hu S."/>
            <person name="Wang D."/>
            <person name="Wang C."/>
            <person name="Pandey M.K."/>
            <person name="Ge S."/>
            <person name="Xu Q."/>
            <person name="Li N."/>
            <person name="Li G."/>
            <person name="Huang Y."/>
            <person name="Saxena R.K."/>
            <person name="Ji Y."/>
            <person name="Li M."/>
            <person name="Yan X."/>
            <person name="He Y."/>
            <person name="Liu Y."/>
            <person name="Wang X."/>
            <person name="Xiang C."/>
            <person name="Varshney R.K."/>
            <person name="Ding H."/>
            <person name="Gao S."/>
            <person name="Zong X."/>
        </authorList>
    </citation>
    <scope>NUCLEOTIDE SEQUENCE [LARGE SCALE GENOMIC DNA]</scope>
    <source>
        <strain evidence="3 4">cv. Zhongwan 6</strain>
    </source>
</reference>
<dbReference type="InterPro" id="IPR036779">
    <property type="entry name" value="LysM_dom_sf"/>
</dbReference>
<evidence type="ECO:0000259" key="2">
    <source>
        <dbReference type="PROSITE" id="PS51782"/>
    </source>
</evidence>
<dbReference type="Pfam" id="PF01476">
    <property type="entry name" value="LysM"/>
    <property type="match status" value="1"/>
</dbReference>
<feature type="compositionally biased region" description="Polar residues" evidence="1">
    <location>
        <begin position="105"/>
        <end position="127"/>
    </location>
</feature>
<comment type="caution">
    <text evidence="3">The sequence shown here is derived from an EMBL/GenBank/DDBJ whole genome shotgun (WGS) entry which is preliminary data.</text>
</comment>
<protein>
    <recommendedName>
        <fullName evidence="2">LysM domain-containing protein</fullName>
    </recommendedName>
</protein>
<keyword evidence="4" id="KW-1185">Reference proteome</keyword>
<dbReference type="PROSITE" id="PS51782">
    <property type="entry name" value="LYSM"/>
    <property type="match status" value="1"/>
</dbReference>
<proteinExistence type="predicted"/>
<dbReference type="CDD" id="cd00118">
    <property type="entry name" value="LysM"/>
    <property type="match status" value="1"/>
</dbReference>
<name>A0A9D4VK66_PEA</name>
<evidence type="ECO:0000313" key="3">
    <source>
        <dbReference type="EMBL" id="KAI5385260.1"/>
    </source>
</evidence>
<evidence type="ECO:0000313" key="4">
    <source>
        <dbReference type="Proteomes" id="UP001058974"/>
    </source>
</evidence>
<dbReference type="SUPFAM" id="SSF54106">
    <property type="entry name" value="LysM domain"/>
    <property type="match status" value="1"/>
</dbReference>
<dbReference type="Gramene" id="Psat07G0202400-T1">
    <property type="protein sequence ID" value="KAI5385260.1"/>
    <property type="gene ID" value="KIW84_072024"/>
</dbReference>